<dbReference type="GO" id="GO:0030246">
    <property type="term" value="F:carbohydrate binding"/>
    <property type="evidence" value="ECO:0007669"/>
    <property type="project" value="InterPro"/>
</dbReference>
<dbReference type="SUPFAM" id="SSF82171">
    <property type="entry name" value="DPP6 N-terminal domain-like"/>
    <property type="match status" value="1"/>
</dbReference>
<dbReference type="AlphaFoldDB" id="A0A1G1VMC3"/>
<comment type="caution">
    <text evidence="2">The sequence shown here is derived from an EMBL/GenBank/DDBJ whole genome shotgun (WGS) entry which is preliminary data.</text>
</comment>
<reference evidence="2 3" key="1">
    <citation type="journal article" date="2016" name="Nat. Commun.">
        <title>Thousands of microbial genomes shed light on interconnected biogeochemical processes in an aquifer system.</title>
        <authorList>
            <person name="Anantharaman K."/>
            <person name="Brown C.T."/>
            <person name="Hug L.A."/>
            <person name="Sharon I."/>
            <person name="Castelle C.J."/>
            <person name="Probst A.J."/>
            <person name="Thomas B.C."/>
            <person name="Singh A."/>
            <person name="Wilkins M.J."/>
            <person name="Karaoz U."/>
            <person name="Brodie E.L."/>
            <person name="Williams K.H."/>
            <person name="Hubbard S.S."/>
            <person name="Banfield J.F."/>
        </authorList>
    </citation>
    <scope>NUCLEOTIDE SEQUENCE [LARGE SCALE GENOMIC DNA]</scope>
</reference>
<dbReference type="InterPro" id="IPR013229">
    <property type="entry name" value="PEGA"/>
</dbReference>
<dbReference type="SUPFAM" id="SSF49452">
    <property type="entry name" value="Starch-binding domain-like"/>
    <property type="match status" value="1"/>
</dbReference>
<protein>
    <recommendedName>
        <fullName evidence="1">PEGA domain-containing protein</fullName>
    </recommendedName>
</protein>
<name>A0A1G1VMC3_9BACT</name>
<dbReference type="Pfam" id="PF08308">
    <property type="entry name" value="PEGA"/>
    <property type="match status" value="1"/>
</dbReference>
<dbReference type="Gene3D" id="2.60.40.1120">
    <property type="entry name" value="Carboxypeptidase-like, regulatory domain"/>
    <property type="match status" value="1"/>
</dbReference>
<sequence length="456" mass="50668">MNRKLLIAIATVIFLILGTYTAIQFAKGYRPNFDAKEIQGTGLLVVNSVPEGAQVLINGKLTTATDDTINLPPGEYTVEIKKDGYISWQKSVHVEAELVTQANARLFPAVTDVDPLTFTGAMNLTPSPDGQKVIYAVEESSIDTKKGLWILDLVGRPLSLSKDPRQIVQNTGGLNFTQALLSWSPDSNQVLAHFPPDSNQSSLFEQNLILDSTKFSSQESLRDATAQLPVIFSQWEEQIARKLNDQLSDLPPQVQEIATASATNLYFSPDEEKLLYTATQDAVIPDDLIASLPSSSTQPEHREIKSGNVYVYDIKEDKNFLILESAKPAELGEQVTREMIIDRITPRTFFSQESSPSAFTKLQKETTEETINAFQAQYSPRKQPVMWFPDSNHLIINDEEKITIIEYDGTNPDTVYSGALEEGFVYPWPDGSKLLILTSLNSESTLSPNIYAIILK</sequence>
<dbReference type="Proteomes" id="UP000179069">
    <property type="component" value="Unassembled WGS sequence"/>
</dbReference>
<accession>A0A1G1VMC3</accession>
<dbReference type="EMBL" id="MHCI01000014">
    <property type="protein sequence ID" value="OGY16560.1"/>
    <property type="molecule type" value="Genomic_DNA"/>
</dbReference>
<feature type="domain" description="PEGA" evidence="1">
    <location>
        <begin position="42"/>
        <end position="106"/>
    </location>
</feature>
<evidence type="ECO:0000313" key="3">
    <source>
        <dbReference type="Proteomes" id="UP000179069"/>
    </source>
</evidence>
<dbReference type="InterPro" id="IPR013784">
    <property type="entry name" value="Carb-bd-like_fold"/>
</dbReference>
<evidence type="ECO:0000313" key="2">
    <source>
        <dbReference type="EMBL" id="OGY16560.1"/>
    </source>
</evidence>
<evidence type="ECO:0000259" key="1">
    <source>
        <dbReference type="Pfam" id="PF08308"/>
    </source>
</evidence>
<proteinExistence type="predicted"/>
<organism evidence="2 3">
    <name type="scientific">Candidatus Chisholmbacteria bacterium RIFCSPHIGHO2_01_FULL_49_18</name>
    <dbReference type="NCBI Taxonomy" id="1797590"/>
    <lineage>
        <taxon>Bacteria</taxon>
        <taxon>Candidatus Chisholmiibacteriota</taxon>
    </lineage>
</organism>
<gene>
    <name evidence="2" type="ORF">A2785_03135</name>
</gene>